<reference evidence="2" key="1">
    <citation type="journal article" date="2023" name="Nat. Plants">
        <title>Single-cell RNA sequencing provides a high-resolution roadmap for understanding the multicellular compartmentation of specialized metabolism.</title>
        <authorList>
            <person name="Sun S."/>
            <person name="Shen X."/>
            <person name="Li Y."/>
            <person name="Li Y."/>
            <person name="Wang S."/>
            <person name="Li R."/>
            <person name="Zhang H."/>
            <person name="Shen G."/>
            <person name="Guo B."/>
            <person name="Wei J."/>
            <person name="Xu J."/>
            <person name="St-Pierre B."/>
            <person name="Chen S."/>
            <person name="Sun C."/>
        </authorList>
    </citation>
    <scope>NUCLEOTIDE SEQUENCE [LARGE SCALE GENOMIC DNA]</scope>
</reference>
<sequence>MALFFHLKDMSHHFSTIDGTEVSCASRPALYFPNLYPELRLYRTHFYYNKEYLNVYLGLRGRPVELELDVYEYYNKLNIVNGQFKETVRATLAPQYKQWLVPAQPTFKKKAWLVKPC</sequence>
<keyword evidence="2" id="KW-1185">Reference proteome</keyword>
<evidence type="ECO:0000313" key="2">
    <source>
        <dbReference type="Proteomes" id="UP001060085"/>
    </source>
</evidence>
<comment type="caution">
    <text evidence="1">The sequence shown here is derived from an EMBL/GenBank/DDBJ whole genome shotgun (WGS) entry which is preliminary data.</text>
</comment>
<proteinExistence type="predicted"/>
<dbReference type="Proteomes" id="UP001060085">
    <property type="component" value="Linkage Group LG05"/>
</dbReference>
<name>A0ACC0ALX9_CATRO</name>
<dbReference type="EMBL" id="CM044705">
    <property type="protein sequence ID" value="KAI5661380.1"/>
    <property type="molecule type" value="Genomic_DNA"/>
</dbReference>
<organism evidence="1 2">
    <name type="scientific">Catharanthus roseus</name>
    <name type="common">Madagascar periwinkle</name>
    <name type="synonym">Vinca rosea</name>
    <dbReference type="NCBI Taxonomy" id="4058"/>
    <lineage>
        <taxon>Eukaryota</taxon>
        <taxon>Viridiplantae</taxon>
        <taxon>Streptophyta</taxon>
        <taxon>Embryophyta</taxon>
        <taxon>Tracheophyta</taxon>
        <taxon>Spermatophyta</taxon>
        <taxon>Magnoliopsida</taxon>
        <taxon>eudicotyledons</taxon>
        <taxon>Gunneridae</taxon>
        <taxon>Pentapetalae</taxon>
        <taxon>asterids</taxon>
        <taxon>lamiids</taxon>
        <taxon>Gentianales</taxon>
        <taxon>Apocynaceae</taxon>
        <taxon>Rauvolfioideae</taxon>
        <taxon>Vinceae</taxon>
        <taxon>Catharanthinae</taxon>
        <taxon>Catharanthus</taxon>
    </lineage>
</organism>
<gene>
    <name evidence="1" type="ORF">M9H77_20703</name>
</gene>
<accession>A0ACC0ALX9</accession>
<evidence type="ECO:0000313" key="1">
    <source>
        <dbReference type="EMBL" id="KAI5661380.1"/>
    </source>
</evidence>
<protein>
    <submittedName>
        <fullName evidence="1">Uncharacterized protein</fullName>
    </submittedName>
</protein>